<feature type="domain" description="Type I restriction enzyme R protein N-terminal" evidence="1">
    <location>
        <begin position="25"/>
        <end position="124"/>
    </location>
</feature>
<sequence length="188" mass="21090">MHETSLKQTICDYLTGEEIEETTYEDCRQALSKLLVEDRGYPRDRLRPKVGVTFPVDGKDYCRVVDLVAYDEDGRPLLLLFFTAGQPGTFDREIVAAARLIEGGPAPLAMATDTTEAILHETSRGSLVGSGIEEAIPRWDYLLQLAAEHPAPVLDESRLERERRILFTYSEFIYGSCCFTCPPKPSKV</sequence>
<gene>
    <name evidence="2" type="ORF">DFE_0153</name>
</gene>
<dbReference type="KEGG" id="dfl:DFE_0153"/>
<dbReference type="Proteomes" id="UP000269883">
    <property type="component" value="Chromosome"/>
</dbReference>
<accession>A0A2Z6AUH1</accession>
<reference evidence="2 3" key="1">
    <citation type="journal article" date="2018" name="Sci. Adv.">
        <title>Multi-heme cytochromes provide a pathway for survival in energy-limited environments.</title>
        <authorList>
            <person name="Deng X."/>
            <person name="Dohmae N."/>
            <person name="Nealson K.H."/>
            <person name="Hashimoto K."/>
            <person name="Okamoto A."/>
        </authorList>
    </citation>
    <scope>NUCLEOTIDE SEQUENCE [LARGE SCALE GENOMIC DNA]</scope>
    <source>
        <strain evidence="2 3">IS5</strain>
    </source>
</reference>
<name>A0A2Z6AUH1_9BACT</name>
<protein>
    <recommendedName>
        <fullName evidence="1">Type I restriction enzyme R protein N-terminal domain-containing protein</fullName>
    </recommendedName>
</protein>
<proteinExistence type="predicted"/>
<dbReference type="OrthoDB" id="5430956at2"/>
<evidence type="ECO:0000313" key="3">
    <source>
        <dbReference type="Proteomes" id="UP000269883"/>
    </source>
</evidence>
<keyword evidence="3" id="KW-1185">Reference proteome</keyword>
<dbReference type="AlphaFoldDB" id="A0A2Z6AUH1"/>
<dbReference type="EMBL" id="AP017378">
    <property type="protein sequence ID" value="BBD06879.1"/>
    <property type="molecule type" value="Genomic_DNA"/>
</dbReference>
<organism evidence="2 3">
    <name type="scientific">Desulfovibrio ferrophilus</name>
    <dbReference type="NCBI Taxonomy" id="241368"/>
    <lineage>
        <taxon>Bacteria</taxon>
        <taxon>Pseudomonadati</taxon>
        <taxon>Thermodesulfobacteriota</taxon>
        <taxon>Desulfovibrionia</taxon>
        <taxon>Desulfovibrionales</taxon>
        <taxon>Desulfovibrionaceae</taxon>
        <taxon>Desulfovibrio</taxon>
    </lineage>
</organism>
<dbReference type="Pfam" id="PF13588">
    <property type="entry name" value="HSDR_N_2"/>
    <property type="match status" value="1"/>
</dbReference>
<evidence type="ECO:0000313" key="2">
    <source>
        <dbReference type="EMBL" id="BBD06879.1"/>
    </source>
</evidence>
<dbReference type="RefSeq" id="WP_126375678.1">
    <property type="nucleotide sequence ID" value="NZ_AP017378.1"/>
</dbReference>
<dbReference type="InterPro" id="IPR029464">
    <property type="entry name" value="HSDR_N"/>
</dbReference>
<evidence type="ECO:0000259" key="1">
    <source>
        <dbReference type="Pfam" id="PF13588"/>
    </source>
</evidence>